<name>B0WDG0_CULQU</name>
<dbReference type="PROSITE" id="PS50174">
    <property type="entry name" value="G_PATCH"/>
    <property type="match status" value="1"/>
</dbReference>
<keyword evidence="7" id="KW-1185">Reference proteome</keyword>
<evidence type="ECO:0000313" key="7">
    <source>
        <dbReference type="Proteomes" id="UP000002320"/>
    </source>
</evidence>
<proteinExistence type="predicted"/>
<dbReference type="SMART" id="SM00443">
    <property type="entry name" value="G_patch"/>
    <property type="match status" value="1"/>
</dbReference>
<evidence type="ECO:0000313" key="5">
    <source>
        <dbReference type="EMBL" id="EDS44531.1"/>
    </source>
</evidence>
<feature type="compositionally biased region" description="Polar residues" evidence="2">
    <location>
        <begin position="211"/>
        <end position="222"/>
    </location>
</feature>
<keyword evidence="1" id="KW-0694">RNA-binding</keyword>
<reference evidence="5" key="1">
    <citation type="submission" date="2007-03" db="EMBL/GenBank/DDBJ databases">
        <title>Annotation of Culex pipiens quinquefasciatus.</title>
        <authorList>
            <consortium name="The Broad Institute Genome Sequencing Platform"/>
            <person name="Atkinson P.W."/>
            <person name="Hemingway J."/>
            <person name="Christensen B.M."/>
            <person name="Higgs S."/>
            <person name="Kodira C."/>
            <person name="Hannick L."/>
            <person name="Megy K."/>
            <person name="O'Leary S."/>
            <person name="Pearson M."/>
            <person name="Haas B.J."/>
            <person name="Mauceli E."/>
            <person name="Wortman J.R."/>
            <person name="Lee N.H."/>
            <person name="Guigo R."/>
            <person name="Stanke M."/>
            <person name="Alvarado L."/>
            <person name="Amedeo P."/>
            <person name="Antoine C.H."/>
            <person name="Arensburger P."/>
            <person name="Bidwell S.L."/>
            <person name="Crawford M."/>
            <person name="Camaro F."/>
            <person name="Devon K."/>
            <person name="Engels R."/>
            <person name="Hammond M."/>
            <person name="Howarth C."/>
            <person name="Koehrsen M."/>
            <person name="Lawson D."/>
            <person name="Montgomery P."/>
            <person name="Nene V."/>
            <person name="Nusbaum C."/>
            <person name="Puiu D."/>
            <person name="Romero-Severson J."/>
            <person name="Severson D.W."/>
            <person name="Shumway M."/>
            <person name="Sisk P."/>
            <person name="Stolte C."/>
            <person name="Zeng Q."/>
            <person name="Eisenstadt E."/>
            <person name="Fraser-Liggett C."/>
            <person name="Strausberg R."/>
            <person name="Galagan J."/>
            <person name="Birren B."/>
            <person name="Collins F.H."/>
        </authorList>
    </citation>
    <scope>NUCLEOTIDE SEQUENCE [LARGE SCALE GENOMIC DNA]</scope>
    <source>
        <strain evidence="5">JHB</strain>
    </source>
</reference>
<dbReference type="HOGENOM" id="CLU_790518_0_0_1"/>
<dbReference type="OMA" id="SSWNYLM"/>
<dbReference type="AlphaFoldDB" id="B0WDG0"/>
<dbReference type="InterPro" id="IPR000467">
    <property type="entry name" value="G_patch_dom"/>
</dbReference>
<dbReference type="STRING" id="7176.B0WDG0"/>
<dbReference type="Pfam" id="PF00035">
    <property type="entry name" value="dsrm"/>
    <property type="match status" value="1"/>
</dbReference>
<reference evidence="6" key="2">
    <citation type="submission" date="2020-05" db="UniProtKB">
        <authorList>
            <consortium name="EnsemblMetazoa"/>
        </authorList>
    </citation>
    <scope>IDENTIFICATION</scope>
    <source>
        <strain evidence="6">JHB</strain>
    </source>
</reference>
<accession>B0WDG0</accession>
<evidence type="ECO:0000259" key="4">
    <source>
        <dbReference type="PROSITE" id="PS50174"/>
    </source>
</evidence>
<evidence type="ECO:0000313" key="6">
    <source>
        <dbReference type="EnsemblMetazoa" id="CPIJ004720-PA"/>
    </source>
</evidence>
<feature type="region of interest" description="Disordered" evidence="2">
    <location>
        <begin position="162"/>
        <end position="234"/>
    </location>
</feature>
<gene>
    <name evidence="6" type="primary">6036745</name>
    <name evidence="5" type="ORF">CpipJ_CPIJ004720</name>
</gene>
<dbReference type="EnsemblMetazoa" id="CPIJ004720-RA">
    <property type="protein sequence ID" value="CPIJ004720-PA"/>
    <property type="gene ID" value="CPIJ004720"/>
</dbReference>
<dbReference type="GO" id="GO:0048024">
    <property type="term" value="P:regulation of mRNA splicing, via spliceosome"/>
    <property type="evidence" value="ECO:0007669"/>
    <property type="project" value="TreeGrafter"/>
</dbReference>
<dbReference type="Pfam" id="PF01585">
    <property type="entry name" value="G-patch"/>
    <property type="match status" value="1"/>
</dbReference>
<dbReference type="SMART" id="SM00358">
    <property type="entry name" value="DSRM"/>
    <property type="match status" value="1"/>
</dbReference>
<dbReference type="VEuPathDB" id="VectorBase:CPIJ004720"/>
<dbReference type="InParanoid" id="B0WDG0"/>
<dbReference type="SUPFAM" id="SSF54768">
    <property type="entry name" value="dsRNA-binding domain-like"/>
    <property type="match status" value="1"/>
</dbReference>
<dbReference type="PANTHER" id="PTHR46528">
    <property type="entry name" value="PROTEIN SON"/>
    <property type="match status" value="1"/>
</dbReference>
<dbReference type="VEuPathDB" id="VectorBase:CQUJHB000775"/>
<feature type="compositionally biased region" description="Polar residues" evidence="2">
    <location>
        <begin position="163"/>
        <end position="173"/>
    </location>
</feature>
<dbReference type="OrthoDB" id="786951at2759"/>
<evidence type="ECO:0000256" key="1">
    <source>
        <dbReference type="PROSITE-ProRule" id="PRU00266"/>
    </source>
</evidence>
<sequence length="351" mass="38160">MANSSSEGPDANIDRARAVTVLRSSWNYLMYLTSTQHKKMYSGGGGNRNTSYQQQQYNSNQRNNQTPAVGSDYGYGGGMNHNFTQGSDSSSFGMSSMLSGADSGASGNVPFYMLQSSSYSSSGGGGNSNYNYNYNTNSNYNSNSSYSGGGNYSQSQYSAAYQTQGYQNSSDDSGNNRRKQGGWVKKDSLKRATPYSGAKGTNMLQKMGWNPGQSLGRRQNGQLEPHMPDIKTNRRGFDVSSQKVFVPTGQGVKKKAQIGPQPVKSINLVTEGKNPISILEEYSTKRKLQPPRYETVVDEGPVHDKTFVFKVIVDGVDYPADKGGKKKKEAKAEAARQCLVKLGVLAKPTEV</sequence>
<protein>
    <submittedName>
        <fullName evidence="5 6">Uncharacterized protein</fullName>
    </submittedName>
</protein>
<dbReference type="PANTHER" id="PTHR46528:SF1">
    <property type="entry name" value="PROTEIN SON"/>
    <property type="match status" value="1"/>
</dbReference>
<dbReference type="Gene3D" id="3.30.160.20">
    <property type="match status" value="1"/>
</dbReference>
<dbReference type="eggNOG" id="ENOG502QPQ7">
    <property type="taxonomic scope" value="Eukaryota"/>
</dbReference>
<dbReference type="GO" id="GO:0051726">
    <property type="term" value="P:regulation of cell cycle"/>
    <property type="evidence" value="ECO:0007669"/>
    <property type="project" value="InterPro"/>
</dbReference>
<organism>
    <name type="scientific">Culex quinquefasciatus</name>
    <name type="common">Southern house mosquito</name>
    <name type="synonym">Culex pungens</name>
    <dbReference type="NCBI Taxonomy" id="7176"/>
    <lineage>
        <taxon>Eukaryota</taxon>
        <taxon>Metazoa</taxon>
        <taxon>Ecdysozoa</taxon>
        <taxon>Arthropoda</taxon>
        <taxon>Hexapoda</taxon>
        <taxon>Insecta</taxon>
        <taxon>Pterygota</taxon>
        <taxon>Neoptera</taxon>
        <taxon>Endopterygota</taxon>
        <taxon>Diptera</taxon>
        <taxon>Nematocera</taxon>
        <taxon>Culicoidea</taxon>
        <taxon>Culicidae</taxon>
        <taxon>Culicinae</taxon>
        <taxon>Culicini</taxon>
        <taxon>Culex</taxon>
        <taxon>Culex</taxon>
    </lineage>
</organism>
<evidence type="ECO:0000259" key="3">
    <source>
        <dbReference type="PROSITE" id="PS50137"/>
    </source>
</evidence>
<dbReference type="InterPro" id="IPR032922">
    <property type="entry name" value="SON"/>
</dbReference>
<dbReference type="Proteomes" id="UP000002320">
    <property type="component" value="Unassembled WGS sequence"/>
</dbReference>
<feature type="domain" description="G-patch" evidence="4">
    <location>
        <begin position="196"/>
        <end position="242"/>
    </location>
</feature>
<dbReference type="GO" id="GO:0003723">
    <property type="term" value="F:RNA binding"/>
    <property type="evidence" value="ECO:0007669"/>
    <property type="project" value="UniProtKB-UniRule"/>
</dbReference>
<feature type="region of interest" description="Disordered" evidence="2">
    <location>
        <begin position="40"/>
        <end position="92"/>
    </location>
</feature>
<feature type="domain" description="DRBM" evidence="3">
    <location>
        <begin position="274"/>
        <end position="344"/>
    </location>
</feature>
<dbReference type="KEGG" id="cqu:CpipJ_CPIJ004720"/>
<dbReference type="EMBL" id="DS231897">
    <property type="protein sequence ID" value="EDS44531.1"/>
    <property type="molecule type" value="Genomic_DNA"/>
</dbReference>
<feature type="compositionally biased region" description="Low complexity" evidence="2">
    <location>
        <begin position="48"/>
        <end position="66"/>
    </location>
</feature>
<dbReference type="InterPro" id="IPR014720">
    <property type="entry name" value="dsRBD_dom"/>
</dbReference>
<evidence type="ECO:0000256" key="2">
    <source>
        <dbReference type="SAM" id="MobiDB-lite"/>
    </source>
</evidence>
<dbReference type="PROSITE" id="PS50137">
    <property type="entry name" value="DS_RBD"/>
    <property type="match status" value="1"/>
</dbReference>